<dbReference type="EMBL" id="BDIP01000415">
    <property type="protein sequence ID" value="GIQ81513.1"/>
    <property type="molecule type" value="Genomic_DNA"/>
</dbReference>
<dbReference type="Pfam" id="PF23106">
    <property type="entry name" value="EGF_Teneurin"/>
    <property type="match status" value="1"/>
</dbReference>
<keyword evidence="2" id="KW-1185">Reference proteome</keyword>
<evidence type="ECO:0000313" key="1">
    <source>
        <dbReference type="EMBL" id="GIQ81513.1"/>
    </source>
</evidence>
<evidence type="ECO:0008006" key="3">
    <source>
        <dbReference type="Google" id="ProtNLM"/>
    </source>
</evidence>
<dbReference type="OrthoDB" id="442731at2759"/>
<protein>
    <recommendedName>
        <fullName evidence="3">EGF-like domain-containing protein</fullName>
    </recommendedName>
</protein>
<comment type="caution">
    <text evidence="1">The sequence shown here is derived from an EMBL/GenBank/DDBJ whole genome shotgun (WGS) entry which is preliminary data.</text>
</comment>
<proteinExistence type="predicted"/>
<organism evidence="1 2">
    <name type="scientific">Kipferlia bialata</name>
    <dbReference type="NCBI Taxonomy" id="797122"/>
    <lineage>
        <taxon>Eukaryota</taxon>
        <taxon>Metamonada</taxon>
        <taxon>Carpediemonas-like organisms</taxon>
        <taxon>Kipferlia</taxon>
    </lineage>
</organism>
<name>A0A9K3CQN4_9EUKA</name>
<reference evidence="1 2" key="1">
    <citation type="journal article" date="2018" name="PLoS ONE">
        <title>The draft genome of Kipferlia bialata reveals reductive genome evolution in fornicate parasites.</title>
        <authorList>
            <person name="Tanifuji G."/>
            <person name="Takabayashi S."/>
            <person name="Kume K."/>
            <person name="Takagi M."/>
            <person name="Nakayama T."/>
            <person name="Kamikawa R."/>
            <person name="Inagaki Y."/>
            <person name="Hashimoto T."/>
        </authorList>
    </citation>
    <scope>NUCLEOTIDE SEQUENCE [LARGE SCALE GENOMIC DNA]</scope>
    <source>
        <strain evidence="1">NY0173</strain>
    </source>
</reference>
<sequence>MTDIDCGSYGTLTGGVCECVLGWVGTLCDENEIFMTVLSHVLGTCWEHTIAAGAWDWGWLIMLDDLSFFYQLQYSSLQETLCLKPSSRLLPAV</sequence>
<dbReference type="Proteomes" id="UP000265618">
    <property type="component" value="Unassembled WGS sequence"/>
</dbReference>
<dbReference type="AlphaFoldDB" id="A0A9K3CQN4"/>
<gene>
    <name evidence="1" type="ORF">KIPB_002480</name>
</gene>
<accession>A0A9K3CQN4</accession>
<evidence type="ECO:0000313" key="2">
    <source>
        <dbReference type="Proteomes" id="UP000265618"/>
    </source>
</evidence>